<protein>
    <submittedName>
        <fullName evidence="1">Uncharacterized protein</fullName>
    </submittedName>
</protein>
<evidence type="ECO:0000313" key="2">
    <source>
        <dbReference type="Proteomes" id="UP000799444"/>
    </source>
</evidence>
<dbReference type="Proteomes" id="UP000799444">
    <property type="component" value="Unassembled WGS sequence"/>
</dbReference>
<sequence>MPVTAKIAEHEAFLINSGRPVVGPGSPGELLKGAHDRLKDFDLIQSSFKSNHLGQMFPSRHGFVFAVMEAYNQHHHLTIRPDDIWLAITTQFAAYVNAHAEKLRKDFVQHEGQKNLAVHYGCGNRYMIDFGDFAQKIGDLIERNIVDPELRKWITPAFSTTTKHDVVASQIIMMGSLQAYFKYTCRILCGIPSVTLLGEREDYQNMLHRIEKLGKYGAEPTDFYKMLRPVLQGFVKTFDQPEGAATKEFWSNAFREGGTSGGEYYNGWITKFCFWDTDGKRQLQTSDDWIDSNDVPCGFTAVPVTINDNGQEVEAEMLAGSVGYACMSSGRLPAKPLPSQPDPDVGLDTVQPQIGWFIYEKKDPKPENH</sequence>
<reference evidence="1" key="1">
    <citation type="journal article" date="2020" name="Stud. Mycol.">
        <title>101 Dothideomycetes genomes: a test case for predicting lifestyles and emergence of pathogens.</title>
        <authorList>
            <person name="Haridas S."/>
            <person name="Albert R."/>
            <person name="Binder M."/>
            <person name="Bloem J."/>
            <person name="Labutti K."/>
            <person name="Salamov A."/>
            <person name="Andreopoulos B."/>
            <person name="Baker S."/>
            <person name="Barry K."/>
            <person name="Bills G."/>
            <person name="Bluhm B."/>
            <person name="Cannon C."/>
            <person name="Castanera R."/>
            <person name="Culley D."/>
            <person name="Daum C."/>
            <person name="Ezra D."/>
            <person name="Gonzalez J."/>
            <person name="Henrissat B."/>
            <person name="Kuo A."/>
            <person name="Liang C."/>
            <person name="Lipzen A."/>
            <person name="Lutzoni F."/>
            <person name="Magnuson J."/>
            <person name="Mondo S."/>
            <person name="Nolan M."/>
            <person name="Ohm R."/>
            <person name="Pangilinan J."/>
            <person name="Park H.-J."/>
            <person name="Ramirez L."/>
            <person name="Alfaro M."/>
            <person name="Sun H."/>
            <person name="Tritt A."/>
            <person name="Yoshinaga Y."/>
            <person name="Zwiers L.-H."/>
            <person name="Turgeon B."/>
            <person name="Goodwin S."/>
            <person name="Spatafora J."/>
            <person name="Crous P."/>
            <person name="Grigoriev I."/>
        </authorList>
    </citation>
    <scope>NUCLEOTIDE SEQUENCE</scope>
    <source>
        <strain evidence="1">CBS 125425</strain>
    </source>
</reference>
<accession>A0A9P4UWM8</accession>
<dbReference type="OrthoDB" id="9978173at2759"/>
<dbReference type="PANTHER" id="PTHR31252:SF11">
    <property type="entry name" value="DUF4419 DOMAIN-CONTAINING PROTEIN"/>
    <property type="match status" value="1"/>
</dbReference>
<dbReference type="EMBL" id="ML996301">
    <property type="protein sequence ID" value="KAF2727978.1"/>
    <property type="molecule type" value="Genomic_DNA"/>
</dbReference>
<evidence type="ECO:0000313" key="1">
    <source>
        <dbReference type="EMBL" id="KAF2727978.1"/>
    </source>
</evidence>
<proteinExistence type="predicted"/>
<gene>
    <name evidence="1" type="ORF">EJ04DRAFT_516911</name>
</gene>
<comment type="caution">
    <text evidence="1">The sequence shown here is derived from an EMBL/GenBank/DDBJ whole genome shotgun (WGS) entry which is preliminary data.</text>
</comment>
<name>A0A9P4UWM8_9PLEO</name>
<dbReference type="Pfam" id="PF14388">
    <property type="entry name" value="DUF4419"/>
    <property type="match status" value="1"/>
</dbReference>
<organism evidence="1 2">
    <name type="scientific">Polyplosphaeria fusca</name>
    <dbReference type="NCBI Taxonomy" id="682080"/>
    <lineage>
        <taxon>Eukaryota</taxon>
        <taxon>Fungi</taxon>
        <taxon>Dikarya</taxon>
        <taxon>Ascomycota</taxon>
        <taxon>Pezizomycotina</taxon>
        <taxon>Dothideomycetes</taxon>
        <taxon>Pleosporomycetidae</taxon>
        <taxon>Pleosporales</taxon>
        <taxon>Tetraplosphaeriaceae</taxon>
        <taxon>Polyplosphaeria</taxon>
    </lineage>
</organism>
<dbReference type="PANTHER" id="PTHR31252">
    <property type="entry name" value="DUF4419 DOMAIN-CONTAINING PROTEIN"/>
    <property type="match status" value="1"/>
</dbReference>
<dbReference type="InterPro" id="IPR025533">
    <property type="entry name" value="DUF4419"/>
</dbReference>
<dbReference type="AlphaFoldDB" id="A0A9P4UWM8"/>
<keyword evidence="2" id="KW-1185">Reference proteome</keyword>